<accession>A0A835PS86</accession>
<dbReference type="GO" id="GO:1990745">
    <property type="term" value="C:EARP complex"/>
    <property type="evidence" value="ECO:0007669"/>
    <property type="project" value="InterPro"/>
</dbReference>
<dbReference type="PANTHER" id="PTHR13258">
    <property type="entry name" value="SYNDETIN"/>
    <property type="match status" value="1"/>
</dbReference>
<dbReference type="InterPro" id="IPR040047">
    <property type="entry name" value="VPS50"/>
</dbReference>
<dbReference type="GO" id="GO:0042147">
    <property type="term" value="P:retrograde transport, endosome to Golgi"/>
    <property type="evidence" value="ECO:0007669"/>
    <property type="project" value="InterPro"/>
</dbReference>
<proteinExistence type="predicted"/>
<dbReference type="GO" id="GO:0005829">
    <property type="term" value="C:cytosol"/>
    <property type="evidence" value="ECO:0007669"/>
    <property type="project" value="GOC"/>
</dbReference>
<dbReference type="AlphaFoldDB" id="A0A835PS86"/>
<comment type="caution">
    <text evidence="1">The sequence shown here is derived from an EMBL/GenBank/DDBJ whole genome shotgun (WGS) entry which is preliminary data.</text>
</comment>
<keyword evidence="2" id="KW-1185">Reference proteome</keyword>
<organism evidence="1 2">
    <name type="scientific">Vanilla planifolia</name>
    <name type="common">Vanilla</name>
    <dbReference type="NCBI Taxonomy" id="51239"/>
    <lineage>
        <taxon>Eukaryota</taxon>
        <taxon>Viridiplantae</taxon>
        <taxon>Streptophyta</taxon>
        <taxon>Embryophyta</taxon>
        <taxon>Tracheophyta</taxon>
        <taxon>Spermatophyta</taxon>
        <taxon>Magnoliopsida</taxon>
        <taxon>Liliopsida</taxon>
        <taxon>Asparagales</taxon>
        <taxon>Orchidaceae</taxon>
        <taxon>Vanilloideae</taxon>
        <taxon>Vanilleae</taxon>
        <taxon>Vanilla</taxon>
    </lineage>
</organism>
<evidence type="ECO:0000313" key="1">
    <source>
        <dbReference type="EMBL" id="KAG0457411.1"/>
    </source>
</evidence>
<sequence>MDKYARLMQKLEIINADFFKGICQLFGIFYHFIFETFVWDSSQMGKFPPDFLTPRLKSSLSKIVQDCDQWIRPQNQQFSLSLSPTSFSSPLSNTDIMPTSPAGNVPQYFFFWTE</sequence>
<name>A0A835PS86_VANPL</name>
<dbReference type="OrthoDB" id="693822at2759"/>
<gene>
    <name evidence="1" type="ORF">HPP92_022568</name>
</gene>
<protein>
    <submittedName>
        <fullName evidence="1">Uncharacterized protein</fullName>
    </submittedName>
</protein>
<dbReference type="Proteomes" id="UP000636800">
    <property type="component" value="Chromosome 12"/>
</dbReference>
<reference evidence="1 2" key="1">
    <citation type="journal article" date="2020" name="Nat. Food">
        <title>A phased Vanilla planifolia genome enables genetic improvement of flavour and production.</title>
        <authorList>
            <person name="Hasing T."/>
            <person name="Tang H."/>
            <person name="Brym M."/>
            <person name="Khazi F."/>
            <person name="Huang T."/>
            <person name="Chambers A.H."/>
        </authorList>
    </citation>
    <scope>NUCLEOTIDE SEQUENCE [LARGE SCALE GENOMIC DNA]</scope>
    <source>
        <tissue evidence="1">Leaf</tissue>
    </source>
</reference>
<dbReference type="EMBL" id="JADCNL010000012">
    <property type="protein sequence ID" value="KAG0457411.1"/>
    <property type="molecule type" value="Genomic_DNA"/>
</dbReference>
<dbReference type="PANTHER" id="PTHR13258:SF0">
    <property type="entry name" value="SYNDETIN"/>
    <property type="match status" value="1"/>
</dbReference>
<dbReference type="GO" id="GO:0032456">
    <property type="term" value="P:endocytic recycling"/>
    <property type="evidence" value="ECO:0007669"/>
    <property type="project" value="InterPro"/>
</dbReference>
<feature type="non-terminal residue" evidence="1">
    <location>
        <position position="1"/>
    </location>
</feature>
<dbReference type="GO" id="GO:0000149">
    <property type="term" value="F:SNARE binding"/>
    <property type="evidence" value="ECO:0007669"/>
    <property type="project" value="TreeGrafter"/>
</dbReference>
<evidence type="ECO:0000313" key="2">
    <source>
        <dbReference type="Proteomes" id="UP000636800"/>
    </source>
</evidence>